<dbReference type="AlphaFoldDB" id="A0A8H8CQ29"/>
<feature type="compositionally biased region" description="Polar residues" evidence="1">
    <location>
        <begin position="10"/>
        <end position="41"/>
    </location>
</feature>
<evidence type="ECO:0000313" key="2">
    <source>
        <dbReference type="EMBL" id="KAG5173508.1"/>
    </source>
</evidence>
<gene>
    <name evidence="2" type="ORF">JR316_000165</name>
</gene>
<comment type="caution">
    <text evidence="2">The sequence shown here is derived from an EMBL/GenBank/DDBJ whole genome shotgun (WGS) entry which is preliminary data.</text>
</comment>
<proteinExistence type="predicted"/>
<reference evidence="2" key="1">
    <citation type="submission" date="2021-02" db="EMBL/GenBank/DDBJ databases">
        <title>Psilocybe cubensis genome.</title>
        <authorList>
            <person name="Mckernan K.J."/>
            <person name="Crawford S."/>
            <person name="Trippe A."/>
            <person name="Kane L.T."/>
            <person name="Mclaughlin S."/>
        </authorList>
    </citation>
    <scope>NUCLEOTIDE SEQUENCE [LARGE SCALE GENOMIC DNA]</scope>
    <source>
        <strain evidence="2">MGC-MH-2018</strain>
    </source>
</reference>
<protein>
    <submittedName>
        <fullName evidence="2">Uncharacterized protein</fullName>
    </submittedName>
</protein>
<dbReference type="EMBL" id="JAFIQS010000001">
    <property type="protein sequence ID" value="KAG5173508.1"/>
    <property type="molecule type" value="Genomic_DNA"/>
</dbReference>
<evidence type="ECO:0000256" key="1">
    <source>
        <dbReference type="SAM" id="MobiDB-lite"/>
    </source>
</evidence>
<name>A0A8H8CQ29_PSICU</name>
<dbReference type="OrthoDB" id="3059771at2759"/>
<organism evidence="2">
    <name type="scientific">Psilocybe cubensis</name>
    <name type="common">Psychedelic mushroom</name>
    <name type="synonym">Stropharia cubensis</name>
    <dbReference type="NCBI Taxonomy" id="181762"/>
    <lineage>
        <taxon>Eukaryota</taxon>
        <taxon>Fungi</taxon>
        <taxon>Dikarya</taxon>
        <taxon>Basidiomycota</taxon>
        <taxon>Agaricomycotina</taxon>
        <taxon>Agaricomycetes</taxon>
        <taxon>Agaricomycetidae</taxon>
        <taxon>Agaricales</taxon>
        <taxon>Agaricineae</taxon>
        <taxon>Strophariaceae</taxon>
        <taxon>Psilocybe</taxon>
    </lineage>
</organism>
<feature type="region of interest" description="Disordered" evidence="1">
    <location>
        <begin position="1"/>
        <end position="81"/>
    </location>
</feature>
<accession>A0A8H8CQ29</accession>
<sequence>MLVMDMEDSSVYQPTRDTCTTGSSSSFRENATMPPNSAQAQSGRRISGPRRIRSAESAVFTHRSHSSSDQGNKDIVHRRTTSVETIRSRFSISKNSTDEGSHETTLLTINSAGAIKHKLKSFLPSSVIFLDFGVFEKGPRKPTVENSVDTKEKVSVSKPALKDLNVDQTHHVTATGAATYTTPYLSIDVSDDLSCWDMDYLPPLPSSPGSAASSSGSTIDTTLPSNNAPPFSAPIEDDELLENEIPFPLNRHSKVVMENMGVKKAKTLARSRSESGVRTINRPSAMLKPNLSLGSDDPGAHNSLDRKLTGLPDPLPLRTLCQNREPQHPLGTPSATVPMLPVKVIQSAKPTKVANPSASKQDAWGCMHLGAADCELSIVFPQTSHFEVWDMGDNSNVAFPVMLCIMAKDPQRWSGKPLSLPDVSLIDIRCEDIPFASPMSRNDPQHEYATYYSGCKTGTANDDLISSDRPQSGKGISQSGITLDGKWTRTYTKPGIERNGRTRVHRRDGLNALLGYNEYGGAASVRGWYLQFWIPIPTRLFEKRETRAFNIHARVWMMGDEQRALSLDKNGDGQVFPLLADAEMTVSHLRREREMDRLLW</sequence>